<dbReference type="AlphaFoldDB" id="A0A9P6ZET3"/>
<sequence>MLYLNKKEINHRPSIPSTPSLYQESTVGKKQASLIKCTARKIQEEQASTDFIQHNGLKSRLSDSALSCMSVEERTRLYQEKYENIIVAENVMRSWIKTNKEKGPPLELSEAYPPPSRARLASVSIPCTQSKRRSLLVHLNRECDPIAPSPKASFSTFLKKAIRPSESSSNKQKPTPRPSVTCSASKSIGFSLGSSFNRLSSSKQPHSATADRRISTVQGKATDTTSCQEKPCLSQKDQVRKKETQQRLLSITECPKPNGHSTLPTKKSSRPHSTIVPYSPSSIFLDRLQLSGIYEENGHQTVQSNTYSKNKAHHSVEHVRPDSFIQTHDLTEFTDTRSISNTFSSSLQVSHGEKRTGSSVKNPDSRSRRGPTLQTLAERHQLTLIHTAKEAKQKKRMSFSLGPSLSSIRFIPQKVPTLKRQSMLA</sequence>
<proteinExistence type="predicted"/>
<comment type="caution">
    <text evidence="2">The sequence shown here is derived from an EMBL/GenBank/DDBJ whole genome shotgun (WGS) entry which is preliminary data.</text>
</comment>
<feature type="compositionally biased region" description="Polar residues" evidence="1">
    <location>
        <begin position="165"/>
        <end position="184"/>
    </location>
</feature>
<feature type="region of interest" description="Disordered" evidence="1">
    <location>
        <begin position="162"/>
        <end position="184"/>
    </location>
</feature>
<reference evidence="2 3" key="1">
    <citation type="journal article" date="2020" name="Microb. Genom.">
        <title>Genetic diversity of clinical and environmental Mucorales isolates obtained from an investigation of mucormycosis cases among solid organ transplant recipients.</title>
        <authorList>
            <person name="Nguyen M.H."/>
            <person name="Kaul D."/>
            <person name="Muto C."/>
            <person name="Cheng S.J."/>
            <person name="Richter R.A."/>
            <person name="Bruno V.M."/>
            <person name="Liu G."/>
            <person name="Beyhan S."/>
            <person name="Sundermann A.J."/>
            <person name="Mounaud S."/>
            <person name="Pasculle A.W."/>
            <person name="Nierman W.C."/>
            <person name="Driscoll E."/>
            <person name="Cumbie R."/>
            <person name="Clancy C.J."/>
            <person name="Dupont C.L."/>
        </authorList>
    </citation>
    <scope>NUCLEOTIDE SEQUENCE [LARGE SCALE GENOMIC DNA]</scope>
    <source>
        <strain evidence="2 3">GL24</strain>
    </source>
</reference>
<organism evidence="2 3">
    <name type="scientific">Rhizopus delemar</name>
    <dbReference type="NCBI Taxonomy" id="936053"/>
    <lineage>
        <taxon>Eukaryota</taxon>
        <taxon>Fungi</taxon>
        <taxon>Fungi incertae sedis</taxon>
        <taxon>Mucoromycota</taxon>
        <taxon>Mucoromycotina</taxon>
        <taxon>Mucoromycetes</taxon>
        <taxon>Mucorales</taxon>
        <taxon>Mucorineae</taxon>
        <taxon>Rhizopodaceae</taxon>
        <taxon>Rhizopus</taxon>
    </lineage>
</organism>
<gene>
    <name evidence="2" type="ORF">G6F50_000273</name>
</gene>
<evidence type="ECO:0000256" key="1">
    <source>
        <dbReference type="SAM" id="MobiDB-lite"/>
    </source>
</evidence>
<feature type="compositionally biased region" description="Polar residues" evidence="1">
    <location>
        <begin position="215"/>
        <end position="228"/>
    </location>
</feature>
<dbReference type="EMBL" id="JAANIU010000014">
    <property type="protein sequence ID" value="KAG1576355.1"/>
    <property type="molecule type" value="Genomic_DNA"/>
</dbReference>
<keyword evidence="3" id="KW-1185">Reference proteome</keyword>
<evidence type="ECO:0000313" key="3">
    <source>
        <dbReference type="Proteomes" id="UP000740926"/>
    </source>
</evidence>
<protein>
    <submittedName>
        <fullName evidence="2">Uncharacterized protein</fullName>
    </submittedName>
</protein>
<dbReference type="Proteomes" id="UP000740926">
    <property type="component" value="Unassembled WGS sequence"/>
</dbReference>
<feature type="region of interest" description="Disordered" evidence="1">
    <location>
        <begin position="344"/>
        <end position="371"/>
    </location>
</feature>
<name>A0A9P6ZET3_9FUNG</name>
<evidence type="ECO:0000313" key="2">
    <source>
        <dbReference type="EMBL" id="KAG1576355.1"/>
    </source>
</evidence>
<accession>A0A9P6ZET3</accession>
<feature type="region of interest" description="Disordered" evidence="1">
    <location>
        <begin position="196"/>
        <end position="273"/>
    </location>
</feature>